<evidence type="ECO:0000256" key="6">
    <source>
        <dbReference type="PIRSR" id="PIRSR620019-2"/>
    </source>
</evidence>
<comment type="similarity">
    <text evidence="1">Belongs to the transferase hexapeptide repeat family.</text>
</comment>
<dbReference type="CDD" id="cd03360">
    <property type="entry name" value="LbH_AT_putative"/>
    <property type="match status" value="1"/>
</dbReference>
<dbReference type="InterPro" id="IPR001451">
    <property type="entry name" value="Hexapep"/>
</dbReference>
<dbReference type="Proteomes" id="UP000199513">
    <property type="component" value="Unassembled WGS sequence"/>
</dbReference>
<reference evidence="7 8" key="1">
    <citation type="submission" date="2016-10" db="EMBL/GenBank/DDBJ databases">
        <authorList>
            <person name="de Groot N.N."/>
        </authorList>
    </citation>
    <scope>NUCLEOTIDE SEQUENCE [LARGE SCALE GENOMIC DNA]</scope>
    <source>
        <strain>GEY</strain>
        <strain evidence="8">DSM 9560</strain>
    </source>
</reference>
<dbReference type="InterPro" id="IPR018357">
    <property type="entry name" value="Hexapep_transf_CS"/>
</dbReference>
<feature type="site" description="Increases basicity of active site His" evidence="5">
    <location>
        <position position="136"/>
    </location>
</feature>
<evidence type="ECO:0000256" key="3">
    <source>
        <dbReference type="ARBA" id="ARBA00022737"/>
    </source>
</evidence>
<dbReference type="InterPro" id="IPR050179">
    <property type="entry name" value="Trans_hexapeptide_repeat"/>
</dbReference>
<dbReference type="InterPro" id="IPR011004">
    <property type="entry name" value="Trimer_LpxA-like_sf"/>
</dbReference>
<dbReference type="GO" id="GO:0016746">
    <property type="term" value="F:acyltransferase activity"/>
    <property type="evidence" value="ECO:0007669"/>
    <property type="project" value="UniProtKB-KW"/>
</dbReference>
<dbReference type="EMBL" id="FONY01000023">
    <property type="protein sequence ID" value="SFF28346.1"/>
    <property type="molecule type" value="Genomic_DNA"/>
</dbReference>
<dbReference type="OrthoDB" id="9812571at2"/>
<dbReference type="InterPro" id="IPR020019">
    <property type="entry name" value="AcTrfase_PglD-like"/>
</dbReference>
<dbReference type="Pfam" id="PF00132">
    <property type="entry name" value="Hexapep"/>
    <property type="match status" value="1"/>
</dbReference>
<feature type="active site" description="Proton acceptor" evidence="5">
    <location>
        <position position="135"/>
    </location>
</feature>
<gene>
    <name evidence="7" type="ORF">SAMN04488541_102375</name>
</gene>
<dbReference type="STRING" id="1003.SAMN04488541_102375"/>
<accession>A0A1I2HHV4</accession>
<evidence type="ECO:0000313" key="8">
    <source>
        <dbReference type="Proteomes" id="UP000199513"/>
    </source>
</evidence>
<evidence type="ECO:0000313" key="7">
    <source>
        <dbReference type="EMBL" id="SFF28346.1"/>
    </source>
</evidence>
<name>A0A1I2HHV4_9BACT</name>
<sequence length="212" mass="23088">MSQFAIIGAGALGLQFKAFLQNAYPRASFIFFDDNLAKDKTETNAYRFDDYSHDNFRDYTFFIGLGYKHLGKKIEILNHLQALGRKQTSFIHPSCFVNPSAMIGKGSFIYPMANIDKSVQIGQGCLINNSVVISHDSQIGDGCYLSPSVTVCGQVEINECTFVGAGAVISNGVKIGKNVVIGLGSVVNKDIPENCSAVGNPIKILNKRLILR</sequence>
<proteinExistence type="inferred from homology"/>
<evidence type="ECO:0000256" key="2">
    <source>
        <dbReference type="ARBA" id="ARBA00022679"/>
    </source>
</evidence>
<dbReference type="PROSITE" id="PS00101">
    <property type="entry name" value="HEXAPEP_TRANSFERASES"/>
    <property type="match status" value="1"/>
</dbReference>
<keyword evidence="2 7" id="KW-0808">Transferase</keyword>
<dbReference type="AlphaFoldDB" id="A0A1I2HHV4"/>
<keyword evidence="4 7" id="KW-0012">Acyltransferase</keyword>
<dbReference type="Gene3D" id="2.160.10.10">
    <property type="entry name" value="Hexapeptide repeat proteins"/>
    <property type="match status" value="1"/>
</dbReference>
<evidence type="ECO:0000256" key="1">
    <source>
        <dbReference type="ARBA" id="ARBA00007274"/>
    </source>
</evidence>
<protein>
    <submittedName>
        <fullName evidence="7">Sugar O-acyltransferase, sialic acid O-acetyltransferase NeuD family</fullName>
    </submittedName>
</protein>
<dbReference type="PANTHER" id="PTHR43300">
    <property type="entry name" value="ACETYLTRANSFERASE"/>
    <property type="match status" value="1"/>
</dbReference>
<feature type="binding site" evidence="6">
    <location>
        <position position="66"/>
    </location>
    <ligand>
        <name>substrate</name>
    </ligand>
</feature>
<dbReference type="SUPFAM" id="SSF51161">
    <property type="entry name" value="Trimeric LpxA-like enzymes"/>
    <property type="match status" value="1"/>
</dbReference>
<dbReference type="NCBIfam" id="TIGR03570">
    <property type="entry name" value="NeuD_NnaD"/>
    <property type="match status" value="1"/>
</dbReference>
<dbReference type="RefSeq" id="WP_091546404.1">
    <property type="nucleotide sequence ID" value="NZ_FONY01000023.1"/>
</dbReference>
<keyword evidence="8" id="KW-1185">Reference proteome</keyword>
<evidence type="ECO:0000256" key="4">
    <source>
        <dbReference type="ARBA" id="ARBA00023315"/>
    </source>
</evidence>
<organism evidence="7 8">
    <name type="scientific">Thermoflexibacter ruber</name>
    <dbReference type="NCBI Taxonomy" id="1003"/>
    <lineage>
        <taxon>Bacteria</taxon>
        <taxon>Pseudomonadati</taxon>
        <taxon>Bacteroidota</taxon>
        <taxon>Cytophagia</taxon>
        <taxon>Cytophagales</taxon>
        <taxon>Thermoflexibacteraceae</taxon>
        <taxon>Thermoflexibacter</taxon>
    </lineage>
</organism>
<evidence type="ECO:0000256" key="5">
    <source>
        <dbReference type="PIRSR" id="PIRSR620019-1"/>
    </source>
</evidence>
<keyword evidence="3" id="KW-0677">Repeat</keyword>
<dbReference type="PANTHER" id="PTHR43300:SF7">
    <property type="entry name" value="UDP-N-ACETYLBACILLOSAMINE N-ACETYLTRANSFERASE"/>
    <property type="match status" value="1"/>
</dbReference>